<dbReference type="InterPro" id="IPR012349">
    <property type="entry name" value="Split_barrel_FMN-bd"/>
</dbReference>
<dbReference type="Gene3D" id="2.30.110.10">
    <property type="entry name" value="Electron Transport, Fmn-binding Protein, Chain A"/>
    <property type="match status" value="1"/>
</dbReference>
<name>A0A0C2D611_9BACT</name>
<dbReference type="Proteomes" id="UP000031599">
    <property type="component" value="Unassembled WGS sequence"/>
</dbReference>
<proteinExistence type="predicted"/>
<evidence type="ECO:0000313" key="2">
    <source>
        <dbReference type="Proteomes" id="UP000031599"/>
    </source>
</evidence>
<evidence type="ECO:0008006" key="3">
    <source>
        <dbReference type="Google" id="ProtNLM"/>
    </source>
</evidence>
<dbReference type="EMBL" id="JMCC02000029">
    <property type="protein sequence ID" value="KIG17105.1"/>
    <property type="molecule type" value="Genomic_DNA"/>
</dbReference>
<dbReference type="AlphaFoldDB" id="A0A0C2D611"/>
<protein>
    <recommendedName>
        <fullName evidence="3">Pyridoxamine 5'-phosphate oxidase putative domain-containing protein</fullName>
    </recommendedName>
</protein>
<gene>
    <name evidence="1" type="ORF">DB30_03702</name>
</gene>
<dbReference type="SUPFAM" id="SSF50475">
    <property type="entry name" value="FMN-binding split barrel"/>
    <property type="match status" value="1"/>
</dbReference>
<evidence type="ECO:0000313" key="1">
    <source>
        <dbReference type="EMBL" id="KIG17105.1"/>
    </source>
</evidence>
<sequence>MSALMRVLGERWVLTLALADPAAAGASPYAAPLFYALAQPDTIGRHAAPLLIFASDATSHHGQLAGRGPTAAAAAVYLETDTPGQVRGAQLRGSLVREDLWTPTGAAGLRQLYVDRHPIAAPMLAAGRHHLYALVVSWAKLTDNRLGFGVHPIARFDVTCAEVEQSRP</sequence>
<reference evidence="1 2" key="1">
    <citation type="submission" date="2014-12" db="EMBL/GenBank/DDBJ databases">
        <title>Genome assembly of Enhygromyxa salina DSM 15201.</title>
        <authorList>
            <person name="Sharma G."/>
            <person name="Subramanian S."/>
        </authorList>
    </citation>
    <scope>NUCLEOTIDE SEQUENCE [LARGE SCALE GENOMIC DNA]</scope>
    <source>
        <strain evidence="1 2">DSM 15201</strain>
    </source>
</reference>
<accession>A0A0C2D611</accession>
<comment type="caution">
    <text evidence="1">The sequence shown here is derived from an EMBL/GenBank/DDBJ whole genome shotgun (WGS) entry which is preliminary data.</text>
</comment>
<organism evidence="1 2">
    <name type="scientific">Enhygromyxa salina</name>
    <dbReference type="NCBI Taxonomy" id="215803"/>
    <lineage>
        <taxon>Bacteria</taxon>
        <taxon>Pseudomonadati</taxon>
        <taxon>Myxococcota</taxon>
        <taxon>Polyangia</taxon>
        <taxon>Nannocystales</taxon>
        <taxon>Nannocystaceae</taxon>
        <taxon>Enhygromyxa</taxon>
    </lineage>
</organism>